<gene>
    <name evidence="3" type="ORF">CRI94_10835</name>
</gene>
<dbReference type="AlphaFoldDB" id="A0A2A8CWR8"/>
<sequence length="633" mass="69679">MNPFIILNSIATYNICISSMIDWFKVLLLFVLLSIGLGSMRLASAQLAGARSMSTSDPNLNSSWDWTQCRRIDIYATSRTSKYQPLLPFCNNDSPVFVDITSGDVEPSDGWRLMYRDFGTSSSRSSEPRFILYNRYTGEVRVFLFNTNSSGSYSRALASVKIDNAGSSQNTIPPYQLLDFYNTKEVVAPINYVNERWVYFTFFAKDYIKNIGDSKFTDAIFVFEVYGIQDTSFDFSGGITLNAAYSNDGNSTNFFSKAGSLLSAIGGEPTANFIRQFKNTGEVEPPEDPKSTRNRIIELAAAGLESYVPGIGQVAGAIGSFIGGTSSSRLTQLSGDITLKGTSQSIRSNLNFFTNRIPGAQRSNNQGAPLFDDPLGVYSLSGEPIKHDFSTICSYYYCTFNLDIYGQSVSFDVNSQQLVGSSSATVDVSYAITNEITGFVREGGAYPSDGYTSDPTDFNIRCSETYQLDECNIGRYKKVVRATVTPDPLPSPDFVPVEIFKTTQIAAGNYQAYDSGNTQTYSKSPSADDSSARTKQVEIKRKGNAPKQTMIVGNFPNPTQSRSTIEFKLSNAGPVRIDVFDMMGRRVYTVTDKSYPIGSHRVSVDVTGLSSGAYLYRLQTEQTSDSGRLTVIR</sequence>
<dbReference type="InterPro" id="IPR026444">
    <property type="entry name" value="Secre_tail"/>
</dbReference>
<evidence type="ECO:0000313" key="3">
    <source>
        <dbReference type="EMBL" id="PEN13135.1"/>
    </source>
</evidence>
<feature type="domain" description="Secretion system C-terminal sorting" evidence="2">
    <location>
        <begin position="555"/>
        <end position="626"/>
    </location>
</feature>
<proteinExistence type="predicted"/>
<keyword evidence="4" id="KW-1185">Reference proteome</keyword>
<dbReference type="Proteomes" id="UP000220102">
    <property type="component" value="Unassembled WGS sequence"/>
</dbReference>
<protein>
    <recommendedName>
        <fullName evidence="2">Secretion system C-terminal sorting domain-containing protein</fullName>
    </recommendedName>
</protein>
<evidence type="ECO:0000256" key="1">
    <source>
        <dbReference type="SAM" id="MobiDB-lite"/>
    </source>
</evidence>
<dbReference type="OrthoDB" id="1160695at2"/>
<feature type="compositionally biased region" description="Polar residues" evidence="1">
    <location>
        <begin position="514"/>
        <end position="529"/>
    </location>
</feature>
<evidence type="ECO:0000259" key="2">
    <source>
        <dbReference type="Pfam" id="PF18962"/>
    </source>
</evidence>
<organism evidence="3 4">
    <name type="scientific">Longibacter salinarum</name>
    <dbReference type="NCBI Taxonomy" id="1850348"/>
    <lineage>
        <taxon>Bacteria</taxon>
        <taxon>Pseudomonadati</taxon>
        <taxon>Rhodothermota</taxon>
        <taxon>Rhodothermia</taxon>
        <taxon>Rhodothermales</taxon>
        <taxon>Salisaetaceae</taxon>
        <taxon>Longibacter</taxon>
    </lineage>
</organism>
<dbReference type="Pfam" id="PF18962">
    <property type="entry name" value="Por_Secre_tail"/>
    <property type="match status" value="1"/>
</dbReference>
<dbReference type="NCBIfam" id="TIGR04183">
    <property type="entry name" value="Por_Secre_tail"/>
    <property type="match status" value="1"/>
</dbReference>
<comment type="caution">
    <text evidence="3">The sequence shown here is derived from an EMBL/GenBank/DDBJ whole genome shotgun (WGS) entry which is preliminary data.</text>
</comment>
<name>A0A2A8CWR8_9BACT</name>
<dbReference type="EMBL" id="PDEQ01000005">
    <property type="protein sequence ID" value="PEN13135.1"/>
    <property type="molecule type" value="Genomic_DNA"/>
</dbReference>
<accession>A0A2A8CWR8</accession>
<evidence type="ECO:0000313" key="4">
    <source>
        <dbReference type="Proteomes" id="UP000220102"/>
    </source>
</evidence>
<feature type="region of interest" description="Disordered" evidence="1">
    <location>
        <begin position="514"/>
        <end position="534"/>
    </location>
</feature>
<dbReference type="RefSeq" id="WP_098075727.1">
    <property type="nucleotide sequence ID" value="NZ_PDEQ01000005.1"/>
</dbReference>
<reference evidence="3 4" key="1">
    <citation type="submission" date="2017-10" db="EMBL/GenBank/DDBJ databases">
        <title>Draft genome of Longibacter Salinarum.</title>
        <authorList>
            <person name="Goh K.M."/>
            <person name="Shamsir M.S."/>
            <person name="Lim S.W."/>
        </authorList>
    </citation>
    <scope>NUCLEOTIDE SEQUENCE [LARGE SCALE GENOMIC DNA]</scope>
    <source>
        <strain evidence="3 4">KCTC 52045</strain>
    </source>
</reference>